<dbReference type="Pfam" id="PF00069">
    <property type="entry name" value="Pkinase"/>
    <property type="match status" value="1"/>
</dbReference>
<keyword evidence="2 4" id="KW-0547">Nucleotide-binding</keyword>
<dbReference type="PROSITE" id="PS00107">
    <property type="entry name" value="PROTEIN_KINASE_ATP"/>
    <property type="match status" value="1"/>
</dbReference>
<dbReference type="SMART" id="SM00220">
    <property type="entry name" value="S_TKc"/>
    <property type="match status" value="1"/>
</dbReference>
<dbReference type="Proteomes" id="UP000187012">
    <property type="component" value="Unassembled WGS sequence"/>
</dbReference>
<dbReference type="GO" id="GO:0005524">
    <property type="term" value="F:ATP binding"/>
    <property type="evidence" value="ECO:0007669"/>
    <property type="project" value="UniProtKB-UniRule"/>
</dbReference>
<name>A0A1N7SGM5_9BURK</name>
<dbReference type="InterPro" id="IPR027417">
    <property type="entry name" value="P-loop_NTPase"/>
</dbReference>
<dbReference type="GO" id="GO:0035556">
    <property type="term" value="P:intracellular signal transduction"/>
    <property type="evidence" value="ECO:0007669"/>
    <property type="project" value="InterPro"/>
</dbReference>
<evidence type="ECO:0000256" key="1">
    <source>
        <dbReference type="ARBA" id="ARBA00004167"/>
    </source>
</evidence>
<dbReference type="STRING" id="1247936.BN2475_670025"/>
<dbReference type="AlphaFoldDB" id="A0A1N7SGM5"/>
<dbReference type="Gene3D" id="1.10.510.10">
    <property type="entry name" value="Transferase(Phosphotransferase) domain 1"/>
    <property type="match status" value="1"/>
</dbReference>
<dbReference type="CDD" id="cd14014">
    <property type="entry name" value="STKc_PknB_like"/>
    <property type="match status" value="1"/>
</dbReference>
<dbReference type="SUPFAM" id="SSF52540">
    <property type="entry name" value="P-loop containing nucleoside triphosphate hydrolases"/>
    <property type="match status" value="1"/>
</dbReference>
<reference evidence="6 7" key="1">
    <citation type="submission" date="2016-12" db="EMBL/GenBank/DDBJ databases">
        <authorList>
            <person name="Song W.-J."/>
            <person name="Kurnit D.M."/>
        </authorList>
    </citation>
    <scope>NUCLEOTIDE SEQUENCE [LARGE SCALE GENOMIC DNA]</scope>
    <source>
        <strain evidence="6 7">STM7296</strain>
    </source>
</reference>
<dbReference type="GO" id="GO:0009190">
    <property type="term" value="P:cyclic nucleotide biosynthetic process"/>
    <property type="evidence" value="ECO:0007669"/>
    <property type="project" value="InterPro"/>
</dbReference>
<dbReference type="InterPro" id="IPR001054">
    <property type="entry name" value="A/G_cyclase"/>
</dbReference>
<dbReference type="GO" id="GO:0004672">
    <property type="term" value="F:protein kinase activity"/>
    <property type="evidence" value="ECO:0007669"/>
    <property type="project" value="InterPro"/>
</dbReference>
<comment type="subcellular location">
    <subcellularLocation>
        <location evidence="1">Membrane</location>
        <topology evidence="1">Single-pass membrane protein</topology>
    </subcellularLocation>
</comment>
<dbReference type="GO" id="GO:0004016">
    <property type="term" value="F:adenylate cyclase activity"/>
    <property type="evidence" value="ECO:0007669"/>
    <property type="project" value="UniProtKB-ARBA"/>
</dbReference>
<dbReference type="InterPro" id="IPR023889">
    <property type="entry name" value="TOMM_kin_cyc"/>
</dbReference>
<dbReference type="PANTHER" id="PTHR16305">
    <property type="entry name" value="TESTICULAR SOLUBLE ADENYLYL CYCLASE"/>
    <property type="match status" value="1"/>
</dbReference>
<dbReference type="SUPFAM" id="SSF56112">
    <property type="entry name" value="Protein kinase-like (PK-like)"/>
    <property type="match status" value="1"/>
</dbReference>
<dbReference type="GO" id="GO:0016020">
    <property type="term" value="C:membrane"/>
    <property type="evidence" value="ECO:0007669"/>
    <property type="project" value="UniProtKB-SubCell"/>
</dbReference>
<keyword evidence="6" id="KW-0808">Transferase</keyword>
<evidence type="ECO:0000256" key="3">
    <source>
        <dbReference type="ARBA" id="ARBA00022840"/>
    </source>
</evidence>
<feature type="binding site" evidence="4">
    <location>
        <position position="42"/>
    </location>
    <ligand>
        <name>ATP</name>
        <dbReference type="ChEBI" id="CHEBI:30616"/>
    </ligand>
</feature>
<dbReference type="PANTHER" id="PTHR16305:SF28">
    <property type="entry name" value="GUANYLATE CYCLASE DOMAIN-CONTAINING PROTEIN"/>
    <property type="match status" value="1"/>
</dbReference>
<proteinExistence type="predicted"/>
<evidence type="ECO:0000313" key="6">
    <source>
        <dbReference type="EMBL" id="SIT46570.1"/>
    </source>
</evidence>
<evidence type="ECO:0000256" key="4">
    <source>
        <dbReference type="PROSITE-ProRule" id="PRU10141"/>
    </source>
</evidence>
<dbReference type="InterPro" id="IPR011009">
    <property type="entry name" value="Kinase-like_dom_sf"/>
</dbReference>
<dbReference type="CDD" id="cd07302">
    <property type="entry name" value="CHD"/>
    <property type="match status" value="1"/>
</dbReference>
<keyword evidence="3 4" id="KW-0067">ATP-binding</keyword>
<organism evidence="6 7">
    <name type="scientific">Paraburkholderia ribeironis</name>
    <dbReference type="NCBI Taxonomy" id="1247936"/>
    <lineage>
        <taxon>Bacteria</taxon>
        <taxon>Pseudomonadati</taxon>
        <taxon>Pseudomonadota</taxon>
        <taxon>Betaproteobacteria</taxon>
        <taxon>Burkholderiales</taxon>
        <taxon>Burkholderiaceae</taxon>
        <taxon>Paraburkholderia</taxon>
    </lineage>
</organism>
<dbReference type="NCBIfam" id="TIGR03903">
    <property type="entry name" value="TOMM_kin_cyc"/>
    <property type="match status" value="1"/>
</dbReference>
<gene>
    <name evidence="6" type="ORF">BN2475_670025</name>
</gene>
<dbReference type="Pfam" id="PF13191">
    <property type="entry name" value="AAA_16"/>
    <property type="match status" value="1"/>
</dbReference>
<dbReference type="InterPro" id="IPR008271">
    <property type="entry name" value="Ser/Thr_kinase_AS"/>
</dbReference>
<keyword evidence="6" id="KW-0418">Kinase</keyword>
<evidence type="ECO:0000313" key="7">
    <source>
        <dbReference type="Proteomes" id="UP000187012"/>
    </source>
</evidence>
<evidence type="ECO:0000259" key="5">
    <source>
        <dbReference type="PROSITE" id="PS50011"/>
    </source>
</evidence>
<sequence length="1010" mass="110205">MSTSPELHGGQRYVLGPLIGEGAMGRVYRATCADSLETVAIKILREDGSLVPPERARLRTRFRREMALCARLHHKNVVALLDSGETPDGRLFAVFEYVAGRTLREVLAADGAFSAVTMGMLMLQVLDGLASAHRSGVVHRDLKPQNVIVTTIDGELSAKILDFGIGALLSNARRGDEPTITQSTEVLGSPQYCSPEQLRGEPLTAKTDLYAWGLVVIECLIGKPVMQGESIAEILYRQLSPVDVALPASIAAHPLGTVLRSALNKDPRQRAESAEVLAERFRAIHFEALVGAMQYRSPRREPRSTASAGMAAGRRQLTVLCCRVTLVGSGASVRETDELANEDALDAYEAQWLTRCADIAVRYGGHVCGSLGDTQMFFFGYPEGIDRPAQRACRAALDIIRQAARFETPDRQAASSVDHSIPSRSHIEVAAALHVGSVLVRAAVLPTGVTTSAAAGLLRLAPAGCILLSDEAARIVERHVDLVDTPLRFAVPGRPAQPVRELLGERDEHAPFASLEHTISQPMAPNAPIVPMIGRDRECTELLNAWQRTIHDMACHDDERAPRARRATLVVGDAGIGKSRLIHALRETVRAHGQAVADCVCLPEQVNQALFPILRFVDAHWLVGADRTNLVSKLDRLLEPLDCDRAAARAALGTWLGFSESSDAEMLGSSGPRQWQALFDVLCRLIASLGGGGPVLLIVEDVQWADCATLEFLDELLRHPRCVRVCVMLTSRAEQLARWRGKVERVVLRRLPRTGARSLIESLLGEVALDEASFEWLEKCTAGVPLYIEEVIRELQLAGMTAERDATLRNLAAQVDCRLPGSLREMLELALERVDGAREALQLAATIGLEADARLIEDASALDLSALDEELRRLVEGRILYPLHRLGGVTYVFRHALLREAAYESMPGTVRRACHERVARALSARSGCGDAASSSVRIAEHFARAQMFAEAVPYGIKAARHALERALHDDAIRYAQTVQGWLQHADYPGREDDAVANDVTLAHALMARDR</sequence>
<dbReference type="PROSITE" id="PS00108">
    <property type="entry name" value="PROTEIN_KINASE_ST"/>
    <property type="match status" value="1"/>
</dbReference>
<dbReference type="Gene3D" id="3.30.70.1230">
    <property type="entry name" value="Nucleotide cyclase"/>
    <property type="match status" value="1"/>
</dbReference>
<dbReference type="SUPFAM" id="SSF55073">
    <property type="entry name" value="Nucleotide cyclase"/>
    <property type="match status" value="1"/>
</dbReference>
<protein>
    <submittedName>
        <fullName evidence="6">Protein kinase domain-containing protein</fullName>
    </submittedName>
</protein>
<keyword evidence="7" id="KW-1185">Reference proteome</keyword>
<dbReference type="PROSITE" id="PS50011">
    <property type="entry name" value="PROTEIN_KINASE_DOM"/>
    <property type="match status" value="1"/>
</dbReference>
<feature type="domain" description="Protein kinase" evidence="5">
    <location>
        <begin position="13"/>
        <end position="282"/>
    </location>
</feature>
<dbReference type="InterPro" id="IPR000719">
    <property type="entry name" value="Prot_kinase_dom"/>
</dbReference>
<dbReference type="EMBL" id="CYGX02000067">
    <property type="protein sequence ID" value="SIT46570.1"/>
    <property type="molecule type" value="Genomic_DNA"/>
</dbReference>
<accession>A0A1N7SGM5</accession>
<evidence type="ECO:0000256" key="2">
    <source>
        <dbReference type="ARBA" id="ARBA00022741"/>
    </source>
</evidence>
<dbReference type="InterPro" id="IPR029787">
    <property type="entry name" value="Nucleotide_cyclase"/>
</dbReference>
<dbReference type="InterPro" id="IPR041664">
    <property type="entry name" value="AAA_16"/>
</dbReference>
<dbReference type="InterPro" id="IPR017441">
    <property type="entry name" value="Protein_kinase_ATP_BS"/>
</dbReference>
<dbReference type="GO" id="GO:0005737">
    <property type="term" value="C:cytoplasm"/>
    <property type="evidence" value="ECO:0007669"/>
    <property type="project" value="TreeGrafter"/>
</dbReference>